<keyword evidence="2" id="KW-1185">Reference proteome</keyword>
<protein>
    <submittedName>
        <fullName evidence="1">Uncharacterized protein</fullName>
    </submittedName>
</protein>
<accession>A0A3Q7H8P2</accession>
<dbReference type="STRING" id="4081.A0A3Q7H8P2"/>
<name>A0A3Q7H8P2_SOLLC</name>
<dbReference type="EnsemblPlants" id="Solyc07g014703.1.1">
    <property type="protein sequence ID" value="Solyc07g014703.1.1"/>
    <property type="gene ID" value="Solyc07g014703.1"/>
</dbReference>
<dbReference type="Gramene" id="Solyc07g014703.1.1">
    <property type="protein sequence ID" value="Solyc07g014703.1.1"/>
    <property type="gene ID" value="Solyc07g014703.1"/>
</dbReference>
<dbReference type="Proteomes" id="UP000004994">
    <property type="component" value="Chromosome 7"/>
</dbReference>
<dbReference type="InParanoid" id="A0A3Q7H8P2"/>
<reference evidence="1" key="1">
    <citation type="journal article" date="2012" name="Nature">
        <title>The tomato genome sequence provides insights into fleshy fruit evolution.</title>
        <authorList>
            <consortium name="Tomato Genome Consortium"/>
        </authorList>
    </citation>
    <scope>NUCLEOTIDE SEQUENCE [LARGE SCALE GENOMIC DNA]</scope>
    <source>
        <strain evidence="1">cv. Heinz 1706</strain>
    </source>
</reference>
<reference evidence="1" key="2">
    <citation type="submission" date="2019-01" db="UniProtKB">
        <authorList>
            <consortium name="EnsemblPlants"/>
        </authorList>
    </citation>
    <scope>IDENTIFICATION</scope>
    <source>
        <strain evidence="1">cv. Heinz 1706</strain>
    </source>
</reference>
<evidence type="ECO:0000313" key="1">
    <source>
        <dbReference type="EnsemblPlants" id="Solyc07g014703.1.1"/>
    </source>
</evidence>
<organism evidence="1">
    <name type="scientific">Solanum lycopersicum</name>
    <name type="common">Tomato</name>
    <name type="synonym">Lycopersicon esculentum</name>
    <dbReference type="NCBI Taxonomy" id="4081"/>
    <lineage>
        <taxon>Eukaryota</taxon>
        <taxon>Viridiplantae</taxon>
        <taxon>Streptophyta</taxon>
        <taxon>Embryophyta</taxon>
        <taxon>Tracheophyta</taxon>
        <taxon>Spermatophyta</taxon>
        <taxon>Magnoliopsida</taxon>
        <taxon>eudicotyledons</taxon>
        <taxon>Gunneridae</taxon>
        <taxon>Pentapetalae</taxon>
        <taxon>asterids</taxon>
        <taxon>lamiids</taxon>
        <taxon>Solanales</taxon>
        <taxon>Solanaceae</taxon>
        <taxon>Solanoideae</taxon>
        <taxon>Solaneae</taxon>
        <taxon>Solanum</taxon>
        <taxon>Solanum subgen. Lycopersicon</taxon>
    </lineage>
</organism>
<proteinExistence type="predicted"/>
<dbReference type="AlphaFoldDB" id="A0A3Q7H8P2"/>
<sequence length="104" mass="11526">MPHGPTARQLIYKKMGKILGILILALCALICEAAIFRPISDSHRSAALELLTPKDGSFTRILLLLEYYFGALQEHSYTSFSFWVVGGGKLLGLGFEVDKDNPRN</sequence>
<evidence type="ECO:0000313" key="2">
    <source>
        <dbReference type="Proteomes" id="UP000004994"/>
    </source>
</evidence>